<protein>
    <submittedName>
        <fullName evidence="1">Uncharacterized protein</fullName>
    </submittedName>
</protein>
<evidence type="ECO:0000313" key="1">
    <source>
        <dbReference type="EMBL" id="AYG95204.1"/>
    </source>
</evidence>
<proteinExistence type="predicted"/>
<reference evidence="1 2" key="1">
    <citation type="submission" date="2018-10" db="EMBL/GenBank/DDBJ databases">
        <title>Complete genome sequence of Brevundimonas naejangsanensis BRV3.</title>
        <authorList>
            <person name="Berrios L."/>
            <person name="Ely B."/>
        </authorList>
    </citation>
    <scope>NUCLEOTIDE SEQUENCE [LARGE SCALE GENOMIC DNA]</scope>
    <source>
        <strain evidence="1 2">BRV3</strain>
    </source>
</reference>
<dbReference type="AlphaFoldDB" id="A0A494RNH4"/>
<dbReference type="Proteomes" id="UP000276984">
    <property type="component" value="Chromosome"/>
</dbReference>
<sequence>MLLAHLGGATDHGLIGWIVVEQGDAQLVRFVRGDPAAPRPGYDILVDKTGRPGPAVKSKDVVLPDDQIARYLARATALANIGALRCTASFNPVVLDDPDGDGWLVWLLAATNDVDVVPMGGHYRFHLTADGRTVEKREQLSSGCLNMDRRKAGQSGQPAALFTTVLVASQPLEVHVFLSLLNRLPIYVGAGDKIWSVEGAAIREIDASKER</sequence>
<gene>
    <name evidence="1" type="ORF">D8I30_08440</name>
</gene>
<evidence type="ECO:0000313" key="2">
    <source>
        <dbReference type="Proteomes" id="UP000276984"/>
    </source>
</evidence>
<organism evidence="1 2">
    <name type="scientific">Brevundimonas naejangsanensis</name>
    <dbReference type="NCBI Taxonomy" id="588932"/>
    <lineage>
        <taxon>Bacteria</taxon>
        <taxon>Pseudomonadati</taxon>
        <taxon>Pseudomonadota</taxon>
        <taxon>Alphaproteobacteria</taxon>
        <taxon>Caulobacterales</taxon>
        <taxon>Caulobacteraceae</taxon>
        <taxon>Brevundimonas</taxon>
    </lineage>
</organism>
<accession>A0A494RNH4</accession>
<name>A0A494RNH4_9CAUL</name>
<dbReference type="OrthoDB" id="7204730at2"/>
<dbReference type="EMBL" id="CP032707">
    <property type="protein sequence ID" value="AYG95204.1"/>
    <property type="molecule type" value="Genomic_DNA"/>
</dbReference>
<keyword evidence="2" id="KW-1185">Reference proteome</keyword>